<organism evidence="9 10">
    <name type="scientific">Plectosphaerella cucumerina</name>
    <dbReference type="NCBI Taxonomy" id="40658"/>
    <lineage>
        <taxon>Eukaryota</taxon>
        <taxon>Fungi</taxon>
        <taxon>Dikarya</taxon>
        <taxon>Ascomycota</taxon>
        <taxon>Pezizomycotina</taxon>
        <taxon>Sordariomycetes</taxon>
        <taxon>Hypocreomycetidae</taxon>
        <taxon>Glomerellales</taxon>
        <taxon>Plectosphaerellaceae</taxon>
        <taxon>Plectosphaerella</taxon>
    </lineage>
</organism>
<keyword evidence="10" id="KW-1185">Reference proteome</keyword>
<gene>
    <name evidence="9" type="ORF">B0T11DRAFT_329330</name>
</gene>
<proteinExistence type="predicted"/>
<feature type="transmembrane region" description="Helical" evidence="7">
    <location>
        <begin position="112"/>
        <end position="132"/>
    </location>
</feature>
<evidence type="ECO:0000256" key="3">
    <source>
        <dbReference type="ARBA" id="ARBA00022692"/>
    </source>
</evidence>
<feature type="transmembrane region" description="Helical" evidence="7">
    <location>
        <begin position="424"/>
        <end position="445"/>
    </location>
</feature>
<feature type="transmembrane region" description="Helical" evidence="7">
    <location>
        <begin position="286"/>
        <end position="311"/>
    </location>
</feature>
<evidence type="ECO:0000256" key="1">
    <source>
        <dbReference type="ARBA" id="ARBA00004141"/>
    </source>
</evidence>
<feature type="transmembrane region" description="Helical" evidence="7">
    <location>
        <begin position="209"/>
        <end position="231"/>
    </location>
</feature>
<sequence length="521" mass="57680">MSQAPSDLPANPAGPSANDNAAPSQSSGSTIQVHTRKQIARTYDYRLMPILFLAFLFFFLDKSNIAFARIHGLELDLQLEQYQFNIALVLFFVPNFIFNIPGNLLLRWVGGARWLSCLIFVWGVVTFCTAFIENIRGLYVTRIFLGIAESSFLGGALIYLGFFYSQDELIMRIGLLYAASPLAGFLGGFIAGGLSRIDTEFPVNGFSRWPWIFLAEGAATIVLGLLAFWLLPNTPAQFLRGKGMDASIERPLPSATPVEDAGAAKNTALALDHNDRLSAKLFKRAIFNPMTIIMAVGAFFSIEAIYSYALFLPTIIHTMGFRALTASLMTAPPNFIGFVGTLIVCYRSRKSGLTGSYLTACSFVGCLGFLFLLVGGLTGEPGDRTTIILQYLGTFFVSGGVHPLPPLALTWLHINMSPHYVRAIALGFVFTVGNLAPFLASFTYIRSEAPAYARGHAINLGCLIGLFLISIATPWWMRNENAKRDDGDRNYRMDNVRWQGRPREQYERELGCLHPDFRYKI</sequence>
<dbReference type="InterPro" id="IPR020846">
    <property type="entry name" value="MFS_dom"/>
</dbReference>
<feature type="transmembrane region" description="Helical" evidence="7">
    <location>
        <begin position="388"/>
        <end position="412"/>
    </location>
</feature>
<dbReference type="EMBL" id="JAGPXD010000003">
    <property type="protein sequence ID" value="KAH7363343.1"/>
    <property type="molecule type" value="Genomic_DNA"/>
</dbReference>
<dbReference type="AlphaFoldDB" id="A0A8K0X5C9"/>
<feature type="transmembrane region" description="Helical" evidence="7">
    <location>
        <begin position="138"/>
        <end position="162"/>
    </location>
</feature>
<dbReference type="Proteomes" id="UP000813385">
    <property type="component" value="Unassembled WGS sequence"/>
</dbReference>
<evidence type="ECO:0000313" key="9">
    <source>
        <dbReference type="EMBL" id="KAH7363343.1"/>
    </source>
</evidence>
<dbReference type="PANTHER" id="PTHR43791:SF5">
    <property type="entry name" value="MAJOR FACILITATOR SUPERFAMILY (MFS) PROFILE DOMAIN-CONTAINING PROTEIN"/>
    <property type="match status" value="1"/>
</dbReference>
<reference evidence="9" key="1">
    <citation type="journal article" date="2021" name="Nat. Commun.">
        <title>Genetic determinants of endophytism in the Arabidopsis root mycobiome.</title>
        <authorList>
            <person name="Mesny F."/>
            <person name="Miyauchi S."/>
            <person name="Thiergart T."/>
            <person name="Pickel B."/>
            <person name="Atanasova L."/>
            <person name="Karlsson M."/>
            <person name="Huettel B."/>
            <person name="Barry K.W."/>
            <person name="Haridas S."/>
            <person name="Chen C."/>
            <person name="Bauer D."/>
            <person name="Andreopoulos W."/>
            <person name="Pangilinan J."/>
            <person name="LaButti K."/>
            <person name="Riley R."/>
            <person name="Lipzen A."/>
            <person name="Clum A."/>
            <person name="Drula E."/>
            <person name="Henrissat B."/>
            <person name="Kohler A."/>
            <person name="Grigoriev I.V."/>
            <person name="Martin F.M."/>
            <person name="Hacquard S."/>
        </authorList>
    </citation>
    <scope>NUCLEOTIDE SEQUENCE</scope>
    <source>
        <strain evidence="9">MPI-CAGE-AT-0016</strain>
    </source>
</reference>
<evidence type="ECO:0000256" key="5">
    <source>
        <dbReference type="ARBA" id="ARBA00023136"/>
    </source>
</evidence>
<accession>A0A8K0X5C9</accession>
<keyword evidence="4 7" id="KW-1133">Transmembrane helix</keyword>
<feature type="region of interest" description="Disordered" evidence="6">
    <location>
        <begin position="1"/>
        <end position="33"/>
    </location>
</feature>
<evidence type="ECO:0000256" key="6">
    <source>
        <dbReference type="SAM" id="MobiDB-lite"/>
    </source>
</evidence>
<dbReference type="Gene3D" id="1.20.1250.20">
    <property type="entry name" value="MFS general substrate transporter like domains"/>
    <property type="match status" value="2"/>
</dbReference>
<dbReference type="GO" id="GO:0016020">
    <property type="term" value="C:membrane"/>
    <property type="evidence" value="ECO:0007669"/>
    <property type="project" value="UniProtKB-SubCell"/>
</dbReference>
<name>A0A8K0X5C9_9PEZI</name>
<feature type="transmembrane region" description="Helical" evidence="7">
    <location>
        <begin position="357"/>
        <end position="376"/>
    </location>
</feature>
<evidence type="ECO:0000313" key="10">
    <source>
        <dbReference type="Proteomes" id="UP000813385"/>
    </source>
</evidence>
<evidence type="ECO:0000256" key="7">
    <source>
        <dbReference type="SAM" id="Phobius"/>
    </source>
</evidence>
<protein>
    <submittedName>
        <fullName evidence="9">Major facilitator superfamily domain-containing protein</fullName>
    </submittedName>
</protein>
<evidence type="ECO:0000256" key="2">
    <source>
        <dbReference type="ARBA" id="ARBA00022448"/>
    </source>
</evidence>
<feature type="transmembrane region" description="Helical" evidence="7">
    <location>
        <begin position="82"/>
        <end position="100"/>
    </location>
</feature>
<dbReference type="InterPro" id="IPR011701">
    <property type="entry name" value="MFS"/>
</dbReference>
<feature type="domain" description="Major facilitator superfamily (MFS) profile" evidence="8">
    <location>
        <begin position="47"/>
        <end position="482"/>
    </location>
</feature>
<dbReference type="PANTHER" id="PTHR43791">
    <property type="entry name" value="PERMEASE-RELATED"/>
    <property type="match status" value="1"/>
</dbReference>
<dbReference type="InterPro" id="IPR036259">
    <property type="entry name" value="MFS_trans_sf"/>
</dbReference>
<keyword evidence="5 7" id="KW-0472">Membrane</keyword>
<feature type="transmembrane region" description="Helical" evidence="7">
    <location>
        <begin position="457"/>
        <end position="477"/>
    </location>
</feature>
<feature type="compositionally biased region" description="Polar residues" evidence="6">
    <location>
        <begin position="17"/>
        <end position="33"/>
    </location>
</feature>
<evidence type="ECO:0000256" key="4">
    <source>
        <dbReference type="ARBA" id="ARBA00022989"/>
    </source>
</evidence>
<feature type="transmembrane region" description="Helical" evidence="7">
    <location>
        <begin position="47"/>
        <end position="70"/>
    </location>
</feature>
<keyword evidence="2" id="KW-0813">Transport</keyword>
<dbReference type="Pfam" id="PF07690">
    <property type="entry name" value="MFS_1"/>
    <property type="match status" value="1"/>
</dbReference>
<feature type="transmembrane region" description="Helical" evidence="7">
    <location>
        <begin position="174"/>
        <end position="197"/>
    </location>
</feature>
<comment type="subcellular location">
    <subcellularLocation>
        <location evidence="1">Membrane</location>
        <topology evidence="1">Multi-pass membrane protein</topology>
    </subcellularLocation>
</comment>
<evidence type="ECO:0000259" key="8">
    <source>
        <dbReference type="PROSITE" id="PS50850"/>
    </source>
</evidence>
<keyword evidence="3 7" id="KW-0812">Transmembrane</keyword>
<dbReference type="GO" id="GO:0022857">
    <property type="term" value="F:transmembrane transporter activity"/>
    <property type="evidence" value="ECO:0007669"/>
    <property type="project" value="InterPro"/>
</dbReference>
<dbReference type="PROSITE" id="PS50850">
    <property type="entry name" value="MFS"/>
    <property type="match status" value="1"/>
</dbReference>
<comment type="caution">
    <text evidence="9">The sequence shown here is derived from an EMBL/GenBank/DDBJ whole genome shotgun (WGS) entry which is preliminary data.</text>
</comment>
<dbReference type="OrthoDB" id="2962993at2759"/>
<dbReference type="SUPFAM" id="SSF103473">
    <property type="entry name" value="MFS general substrate transporter"/>
    <property type="match status" value="1"/>
</dbReference>
<feature type="transmembrane region" description="Helical" evidence="7">
    <location>
        <begin position="323"/>
        <end position="345"/>
    </location>
</feature>